<evidence type="ECO:0000313" key="2">
    <source>
        <dbReference type="EMBL" id="KAH3798820.1"/>
    </source>
</evidence>
<name>A0A9D4FHF4_DREPO</name>
<feature type="compositionally biased region" description="Polar residues" evidence="1">
    <location>
        <begin position="111"/>
        <end position="122"/>
    </location>
</feature>
<evidence type="ECO:0000256" key="1">
    <source>
        <dbReference type="SAM" id="MobiDB-lite"/>
    </source>
</evidence>
<organism evidence="2 3">
    <name type="scientific">Dreissena polymorpha</name>
    <name type="common">Zebra mussel</name>
    <name type="synonym">Mytilus polymorpha</name>
    <dbReference type="NCBI Taxonomy" id="45954"/>
    <lineage>
        <taxon>Eukaryota</taxon>
        <taxon>Metazoa</taxon>
        <taxon>Spiralia</taxon>
        <taxon>Lophotrochozoa</taxon>
        <taxon>Mollusca</taxon>
        <taxon>Bivalvia</taxon>
        <taxon>Autobranchia</taxon>
        <taxon>Heteroconchia</taxon>
        <taxon>Euheterodonta</taxon>
        <taxon>Imparidentia</taxon>
        <taxon>Neoheterodontei</taxon>
        <taxon>Myida</taxon>
        <taxon>Dreissenoidea</taxon>
        <taxon>Dreissenidae</taxon>
        <taxon>Dreissena</taxon>
    </lineage>
</organism>
<proteinExistence type="predicted"/>
<keyword evidence="3" id="KW-1185">Reference proteome</keyword>
<protein>
    <submittedName>
        <fullName evidence="2">Uncharacterized protein</fullName>
    </submittedName>
</protein>
<reference evidence="2" key="1">
    <citation type="journal article" date="2019" name="bioRxiv">
        <title>The Genome of the Zebra Mussel, Dreissena polymorpha: A Resource for Invasive Species Research.</title>
        <authorList>
            <person name="McCartney M.A."/>
            <person name="Auch B."/>
            <person name="Kono T."/>
            <person name="Mallez S."/>
            <person name="Zhang Y."/>
            <person name="Obille A."/>
            <person name="Becker A."/>
            <person name="Abrahante J.E."/>
            <person name="Garbe J."/>
            <person name="Badalamenti J.P."/>
            <person name="Herman A."/>
            <person name="Mangelson H."/>
            <person name="Liachko I."/>
            <person name="Sullivan S."/>
            <person name="Sone E.D."/>
            <person name="Koren S."/>
            <person name="Silverstein K.A.T."/>
            <person name="Beckman K.B."/>
            <person name="Gohl D.M."/>
        </authorList>
    </citation>
    <scope>NUCLEOTIDE SEQUENCE</scope>
    <source>
        <strain evidence="2">Duluth1</strain>
        <tissue evidence="2">Whole animal</tissue>
    </source>
</reference>
<sequence length="199" mass="21160">MSTRTLFLRRREVRVRGVSQQAGNGGGVGGQVSPSSSPNSKGMNPNSRGMSPNSNGSSQNSRGMSPNSKDSSSNSRGMSPNSKGMSPNSRDMSPNSKGTSPPGNTVRVKGSNRNKFPPNHQTRLSTGLAPMTRISCLTDSGVSQHWGSLNLPGHMIMAWLRVNPEQLQVRVSWEGVQVVLGEMGATVDVEKHATSPMES</sequence>
<evidence type="ECO:0000313" key="3">
    <source>
        <dbReference type="Proteomes" id="UP000828390"/>
    </source>
</evidence>
<gene>
    <name evidence="2" type="ORF">DPMN_152423</name>
</gene>
<dbReference type="Proteomes" id="UP000828390">
    <property type="component" value="Unassembled WGS sequence"/>
</dbReference>
<feature type="compositionally biased region" description="Polar residues" evidence="1">
    <location>
        <begin position="48"/>
        <end position="62"/>
    </location>
</feature>
<feature type="region of interest" description="Disordered" evidence="1">
    <location>
        <begin position="1"/>
        <end position="122"/>
    </location>
</feature>
<reference evidence="2" key="2">
    <citation type="submission" date="2020-11" db="EMBL/GenBank/DDBJ databases">
        <authorList>
            <person name="McCartney M.A."/>
            <person name="Auch B."/>
            <person name="Kono T."/>
            <person name="Mallez S."/>
            <person name="Becker A."/>
            <person name="Gohl D.M."/>
            <person name="Silverstein K.A.T."/>
            <person name="Koren S."/>
            <person name="Bechman K.B."/>
            <person name="Herman A."/>
            <person name="Abrahante J.E."/>
            <person name="Garbe J."/>
        </authorList>
    </citation>
    <scope>NUCLEOTIDE SEQUENCE</scope>
    <source>
        <strain evidence="2">Duluth1</strain>
        <tissue evidence="2">Whole animal</tissue>
    </source>
</reference>
<accession>A0A9D4FHF4</accession>
<comment type="caution">
    <text evidence="2">The sequence shown here is derived from an EMBL/GenBank/DDBJ whole genome shotgun (WGS) entry which is preliminary data.</text>
</comment>
<dbReference type="AlphaFoldDB" id="A0A9D4FHF4"/>
<feature type="compositionally biased region" description="Low complexity" evidence="1">
    <location>
        <begin position="63"/>
        <end position="82"/>
    </location>
</feature>
<feature type="compositionally biased region" description="Polar residues" evidence="1">
    <location>
        <begin position="83"/>
        <end position="103"/>
    </location>
</feature>
<dbReference type="EMBL" id="JAIWYP010000007">
    <property type="protein sequence ID" value="KAH3798820.1"/>
    <property type="molecule type" value="Genomic_DNA"/>
</dbReference>
<feature type="compositionally biased region" description="Low complexity" evidence="1">
    <location>
        <begin position="31"/>
        <end position="47"/>
    </location>
</feature>